<protein>
    <recommendedName>
        <fullName evidence="6">Integral membrane protein</fullName>
    </recommendedName>
</protein>
<feature type="transmembrane region" description="Helical" evidence="2">
    <location>
        <begin position="164"/>
        <end position="183"/>
    </location>
</feature>
<dbReference type="Proteomes" id="UP000243342">
    <property type="component" value="Unassembled WGS sequence"/>
</dbReference>
<keyword evidence="5" id="KW-1185">Reference proteome</keyword>
<keyword evidence="3" id="KW-0732">Signal</keyword>
<evidence type="ECO:0008006" key="6">
    <source>
        <dbReference type="Google" id="ProtNLM"/>
    </source>
</evidence>
<feature type="compositionally biased region" description="Basic and acidic residues" evidence="1">
    <location>
        <begin position="448"/>
        <end position="457"/>
    </location>
</feature>
<reference evidence="4 5" key="1">
    <citation type="submission" date="2016-10" db="EMBL/GenBank/DDBJ databases">
        <title>Genome sequence of Streptomyces gilvigriseus MUSC 26.</title>
        <authorList>
            <person name="Lee L.-H."/>
            <person name="Ser H.-L."/>
        </authorList>
    </citation>
    <scope>NUCLEOTIDE SEQUENCE [LARGE SCALE GENOMIC DNA]</scope>
    <source>
        <strain evidence="4 5">MUSC 26</strain>
    </source>
</reference>
<organism evidence="4 5">
    <name type="scientific">Mangrovactinospora gilvigrisea</name>
    <dbReference type="NCBI Taxonomy" id="1428644"/>
    <lineage>
        <taxon>Bacteria</taxon>
        <taxon>Bacillati</taxon>
        <taxon>Actinomycetota</taxon>
        <taxon>Actinomycetes</taxon>
        <taxon>Kitasatosporales</taxon>
        <taxon>Streptomycetaceae</taxon>
        <taxon>Mangrovactinospora</taxon>
    </lineage>
</organism>
<feature type="transmembrane region" description="Helical" evidence="2">
    <location>
        <begin position="275"/>
        <end position="297"/>
    </location>
</feature>
<keyword evidence="2" id="KW-1133">Transmembrane helix</keyword>
<feature type="compositionally biased region" description="Low complexity" evidence="1">
    <location>
        <begin position="400"/>
        <end position="410"/>
    </location>
</feature>
<feature type="transmembrane region" description="Helical" evidence="2">
    <location>
        <begin position="125"/>
        <end position="143"/>
    </location>
</feature>
<feature type="region of interest" description="Disordered" evidence="1">
    <location>
        <begin position="25"/>
        <end position="78"/>
    </location>
</feature>
<feature type="transmembrane region" description="Helical" evidence="2">
    <location>
        <begin position="317"/>
        <end position="339"/>
    </location>
</feature>
<feature type="chain" id="PRO_5012995547" description="Integral membrane protein" evidence="3">
    <location>
        <begin position="28"/>
        <end position="457"/>
    </location>
</feature>
<feature type="compositionally biased region" description="Low complexity" evidence="1">
    <location>
        <begin position="419"/>
        <end position="447"/>
    </location>
</feature>
<sequence length="457" mass="45850">MTPRLRLVLVLLAVVAAVLLSAPHAHAAPSPTPSPSPSSSSSSSNSDCNLLPGPAKTACEGGNPNTGSSGSGGGTSNPIQSATDPLGALASGCAQAASWVITHLSSAIDGSTQVDFTNAGFLRQYAVVFAASTVLTLVLWLLAVTKRAVRGIPLHEAITEAIGYLWLTVVASAFTPLVLFTLVKVTDALTAAIALGTNANTSQFLGGFAKSLDPNKIGGGPIMTIVVSLFSVLAAAFLWIELLIRAAMLYVGALLGTAVYSGLVDKKLWQHVRRWAGLMIAVILLKPIIVIVLSLAGAVGANDATGSGGARQDSFSAILSGLAILVLSIFASVMIYRFVPGFGDDMAALHRSRTNPAARIGSAMVTGPANLVRQGINAHAARNTAAEAASGSVGKGGSGDAVAGGVSAHGSRGGGGGSAPAQPASGSAPTPRQAPSSAQQQSPSAPRSADKPSGGDR</sequence>
<evidence type="ECO:0000256" key="2">
    <source>
        <dbReference type="SAM" id="Phobius"/>
    </source>
</evidence>
<evidence type="ECO:0000256" key="3">
    <source>
        <dbReference type="SAM" id="SignalP"/>
    </source>
</evidence>
<gene>
    <name evidence="4" type="ORF">BIV57_13865</name>
</gene>
<feature type="transmembrane region" description="Helical" evidence="2">
    <location>
        <begin position="246"/>
        <end position="263"/>
    </location>
</feature>
<proteinExistence type="predicted"/>
<name>A0A1J7BEA8_9ACTN</name>
<feature type="region of interest" description="Disordered" evidence="1">
    <location>
        <begin position="388"/>
        <end position="457"/>
    </location>
</feature>
<evidence type="ECO:0000313" key="4">
    <source>
        <dbReference type="EMBL" id="OIV36909.1"/>
    </source>
</evidence>
<dbReference type="EMBL" id="MLCF01000070">
    <property type="protein sequence ID" value="OIV36909.1"/>
    <property type="molecule type" value="Genomic_DNA"/>
</dbReference>
<accession>A0A1J7BEA8</accession>
<feature type="transmembrane region" description="Helical" evidence="2">
    <location>
        <begin position="221"/>
        <end position="240"/>
    </location>
</feature>
<evidence type="ECO:0000256" key="1">
    <source>
        <dbReference type="SAM" id="MobiDB-lite"/>
    </source>
</evidence>
<keyword evidence="2" id="KW-0812">Transmembrane</keyword>
<evidence type="ECO:0000313" key="5">
    <source>
        <dbReference type="Proteomes" id="UP000243342"/>
    </source>
</evidence>
<feature type="signal peptide" evidence="3">
    <location>
        <begin position="1"/>
        <end position="27"/>
    </location>
</feature>
<comment type="caution">
    <text evidence="4">The sequence shown here is derived from an EMBL/GenBank/DDBJ whole genome shotgun (WGS) entry which is preliminary data.</text>
</comment>
<dbReference type="AlphaFoldDB" id="A0A1J7BEA8"/>
<keyword evidence="2" id="KW-0472">Membrane</keyword>
<dbReference type="STRING" id="1428644.BIV57_13865"/>